<comment type="caution">
    <text evidence="1">The sequence shown here is derived from an EMBL/GenBank/DDBJ whole genome shotgun (WGS) entry which is preliminary data.</text>
</comment>
<dbReference type="InterPro" id="IPR023393">
    <property type="entry name" value="START-like_dom_sf"/>
</dbReference>
<accession>A0A2N3HMW2</accession>
<evidence type="ECO:0000313" key="1">
    <source>
        <dbReference type="EMBL" id="PKQ46309.1"/>
    </source>
</evidence>
<evidence type="ECO:0000313" key="2">
    <source>
        <dbReference type="Proteomes" id="UP000233435"/>
    </source>
</evidence>
<dbReference type="RefSeq" id="WP_106658586.1">
    <property type="nucleotide sequence ID" value="NZ_PJEO01000014.1"/>
</dbReference>
<dbReference type="SUPFAM" id="SSF55961">
    <property type="entry name" value="Bet v1-like"/>
    <property type="match status" value="1"/>
</dbReference>
<keyword evidence="2" id="KW-1185">Reference proteome</keyword>
<protein>
    <submittedName>
        <fullName evidence="1">Polyketide cyclase</fullName>
    </submittedName>
</protein>
<name>A0A2N3HMW2_9FLAO</name>
<dbReference type="CDD" id="cd07818">
    <property type="entry name" value="SRPBCC_1"/>
    <property type="match status" value="1"/>
</dbReference>
<proteinExistence type="predicted"/>
<dbReference type="EMBL" id="PJEO01000014">
    <property type="protein sequence ID" value="PKQ46309.1"/>
    <property type="molecule type" value="Genomic_DNA"/>
</dbReference>
<dbReference type="Proteomes" id="UP000233435">
    <property type="component" value="Unassembled WGS sequence"/>
</dbReference>
<organism evidence="1 2">
    <name type="scientific">Confluentibacter flavum</name>
    <dbReference type="NCBI Taxonomy" id="1909700"/>
    <lineage>
        <taxon>Bacteria</taxon>
        <taxon>Pseudomonadati</taxon>
        <taxon>Bacteroidota</taxon>
        <taxon>Flavobacteriia</taxon>
        <taxon>Flavobacteriales</taxon>
        <taxon>Flavobacteriaceae</taxon>
        <taxon>Confluentibacter</taxon>
    </lineage>
</organism>
<dbReference type="OrthoDB" id="9807923at2"/>
<sequence>MFFFFGILMIAITLFILVIAVPKHFNISRNIVINKPANEVFAYLKFIKNQDDWSPWKKKDPNMKQSYVGTDGKIGFIAKWEGNKDVGSGEQEITRIVENEVIETKLRFYKPWKSESDAYIKIKDLDKYNSTIVTWGFSGKNKTLSSIFFLLFNVEKAIGEDFENGLVNLKKMLEE</sequence>
<reference evidence="1 2" key="1">
    <citation type="submission" date="2017-12" db="EMBL/GenBank/DDBJ databases">
        <title>Confluentibacter flavum sp. nov., isolated from the saline lake.</title>
        <authorList>
            <person name="Yu L."/>
        </authorList>
    </citation>
    <scope>NUCLEOTIDE SEQUENCE [LARGE SCALE GENOMIC DNA]</scope>
    <source>
        <strain evidence="1 2">3B</strain>
    </source>
</reference>
<gene>
    <name evidence="1" type="ORF">CSW08_03870</name>
</gene>
<dbReference type="AlphaFoldDB" id="A0A2N3HMW2"/>
<dbReference type="Gene3D" id="3.30.530.20">
    <property type="match status" value="1"/>
</dbReference>